<evidence type="ECO:0000256" key="11">
    <source>
        <dbReference type="PROSITE-ProRule" id="PRU00209"/>
    </source>
</evidence>
<feature type="binding site" evidence="10">
    <location>
        <position position="137"/>
    </location>
    <ligand>
        <name>L-tryptophan</name>
        <dbReference type="ChEBI" id="CHEBI:57912"/>
    </ligand>
</feature>
<dbReference type="InterPro" id="IPR002547">
    <property type="entry name" value="tRNA-bd_dom"/>
</dbReference>
<dbReference type="Pfam" id="PF00579">
    <property type="entry name" value="tRNA-synt_1b"/>
    <property type="match status" value="1"/>
</dbReference>
<dbReference type="FunFam" id="1.10.240.10:FF:000005">
    <property type="entry name" value="Tryptophan--tRNA ligase"/>
    <property type="match status" value="1"/>
</dbReference>
<evidence type="ECO:0000256" key="4">
    <source>
        <dbReference type="ARBA" id="ARBA00022741"/>
    </source>
</evidence>
<keyword evidence="10" id="KW-0963">Cytoplasm</keyword>
<dbReference type="Gene3D" id="1.10.240.10">
    <property type="entry name" value="Tyrosyl-Transfer RNA Synthetase"/>
    <property type="match status" value="1"/>
</dbReference>
<feature type="binding site" evidence="10">
    <location>
        <begin position="19"/>
        <end position="20"/>
    </location>
    <ligand>
        <name>ATP</name>
        <dbReference type="ChEBI" id="CHEBI:30616"/>
    </ligand>
</feature>
<dbReference type="InterPro" id="IPR012340">
    <property type="entry name" value="NA-bd_OB-fold"/>
</dbReference>
<dbReference type="AlphaFoldDB" id="A0A1F5ZJV4"/>
<keyword evidence="4 10" id="KW-0547">Nucleotide-binding</keyword>
<accession>A0A1F5ZJV4</accession>
<proteinExistence type="inferred from homology"/>
<comment type="function">
    <text evidence="10">Catalyzes the attachment of tryptophan to tRNA(Trp).</text>
</comment>
<evidence type="ECO:0000259" key="13">
    <source>
        <dbReference type="PROSITE" id="PS50886"/>
    </source>
</evidence>
<dbReference type="GO" id="GO:0005524">
    <property type="term" value="F:ATP binding"/>
    <property type="evidence" value="ECO:0007669"/>
    <property type="project" value="UniProtKB-UniRule"/>
</dbReference>
<reference evidence="14 15" key="1">
    <citation type="journal article" date="2016" name="Nat. Commun.">
        <title>Thousands of microbial genomes shed light on interconnected biogeochemical processes in an aquifer system.</title>
        <authorList>
            <person name="Anantharaman K."/>
            <person name="Brown C.T."/>
            <person name="Hug L.A."/>
            <person name="Sharon I."/>
            <person name="Castelle C.J."/>
            <person name="Probst A.J."/>
            <person name="Thomas B.C."/>
            <person name="Singh A."/>
            <person name="Wilkins M.J."/>
            <person name="Karaoz U."/>
            <person name="Brodie E.L."/>
            <person name="Williams K.H."/>
            <person name="Hubbard S.S."/>
            <person name="Banfield J.F."/>
        </authorList>
    </citation>
    <scope>NUCLEOTIDE SEQUENCE [LARGE SCALE GENOMIC DNA]</scope>
</reference>
<evidence type="ECO:0000256" key="5">
    <source>
        <dbReference type="ARBA" id="ARBA00022840"/>
    </source>
</evidence>
<dbReference type="PANTHER" id="PTHR43766">
    <property type="entry name" value="TRYPTOPHAN--TRNA LIGASE, MITOCHONDRIAL"/>
    <property type="match status" value="1"/>
</dbReference>
<feature type="domain" description="TRNA-binding" evidence="13">
    <location>
        <begin position="356"/>
        <end position="456"/>
    </location>
</feature>
<dbReference type="HAMAP" id="MF_00140_B">
    <property type="entry name" value="Trp_tRNA_synth_B"/>
    <property type="match status" value="1"/>
</dbReference>
<evidence type="ECO:0000256" key="8">
    <source>
        <dbReference type="ARBA" id="ARBA00023146"/>
    </source>
</evidence>
<dbReference type="InterPro" id="IPR002305">
    <property type="entry name" value="aa-tRNA-synth_Ic"/>
</dbReference>
<evidence type="ECO:0000256" key="6">
    <source>
        <dbReference type="ARBA" id="ARBA00022884"/>
    </source>
</evidence>
<comment type="catalytic activity">
    <reaction evidence="9 10">
        <text>tRNA(Trp) + L-tryptophan + ATP = L-tryptophyl-tRNA(Trp) + AMP + diphosphate + H(+)</text>
        <dbReference type="Rhea" id="RHEA:24080"/>
        <dbReference type="Rhea" id="RHEA-COMP:9671"/>
        <dbReference type="Rhea" id="RHEA-COMP:9705"/>
        <dbReference type="ChEBI" id="CHEBI:15378"/>
        <dbReference type="ChEBI" id="CHEBI:30616"/>
        <dbReference type="ChEBI" id="CHEBI:33019"/>
        <dbReference type="ChEBI" id="CHEBI:57912"/>
        <dbReference type="ChEBI" id="CHEBI:78442"/>
        <dbReference type="ChEBI" id="CHEBI:78535"/>
        <dbReference type="ChEBI" id="CHEBI:456215"/>
        <dbReference type="EC" id="6.1.1.2"/>
    </reaction>
</comment>
<evidence type="ECO:0000256" key="10">
    <source>
        <dbReference type="HAMAP-Rule" id="MF_00140"/>
    </source>
</evidence>
<comment type="similarity">
    <text evidence="1 10 12">Belongs to the class-I aminoacyl-tRNA synthetase family.</text>
</comment>
<keyword evidence="5 10" id="KW-0067">ATP-binding</keyword>
<dbReference type="Proteomes" id="UP000177416">
    <property type="component" value="Unassembled WGS sequence"/>
</dbReference>
<comment type="caution">
    <text evidence="14">The sequence shown here is derived from an EMBL/GenBank/DDBJ whole genome shotgun (WGS) entry which is preliminary data.</text>
</comment>
<dbReference type="SUPFAM" id="SSF50249">
    <property type="entry name" value="Nucleic acid-binding proteins"/>
    <property type="match status" value="1"/>
</dbReference>
<dbReference type="Gene3D" id="2.40.50.140">
    <property type="entry name" value="Nucleic acid-binding proteins"/>
    <property type="match status" value="1"/>
</dbReference>
<dbReference type="InterPro" id="IPR024109">
    <property type="entry name" value="Trp-tRNA-ligase_bac-type"/>
</dbReference>
<dbReference type="CDD" id="cd00806">
    <property type="entry name" value="TrpRS_core"/>
    <property type="match status" value="1"/>
</dbReference>
<dbReference type="Gene3D" id="3.40.50.620">
    <property type="entry name" value="HUPs"/>
    <property type="match status" value="1"/>
</dbReference>
<evidence type="ECO:0000256" key="1">
    <source>
        <dbReference type="ARBA" id="ARBA00005594"/>
    </source>
</evidence>
<feature type="binding site" evidence="10">
    <location>
        <begin position="149"/>
        <end position="151"/>
    </location>
    <ligand>
        <name>ATP</name>
        <dbReference type="ChEBI" id="CHEBI:30616"/>
    </ligand>
</feature>
<feature type="short sequence motif" description="'KMSKS' region" evidence="10">
    <location>
        <begin position="196"/>
        <end position="200"/>
    </location>
</feature>
<dbReference type="GO" id="GO:0005829">
    <property type="term" value="C:cytosol"/>
    <property type="evidence" value="ECO:0007669"/>
    <property type="project" value="TreeGrafter"/>
</dbReference>
<dbReference type="InterPro" id="IPR014729">
    <property type="entry name" value="Rossmann-like_a/b/a_fold"/>
</dbReference>
<organism evidence="14 15">
    <name type="scientific">Candidatus Gottesmanbacteria bacterium RIFCSPHIGHO2_01_FULL_46_14</name>
    <dbReference type="NCBI Taxonomy" id="1798380"/>
    <lineage>
        <taxon>Bacteria</taxon>
        <taxon>Candidatus Gottesmaniibacteriota</taxon>
    </lineage>
</organism>
<evidence type="ECO:0000256" key="3">
    <source>
        <dbReference type="ARBA" id="ARBA00022598"/>
    </source>
</evidence>
<sequence length="456" mass="51414">MKRLLSGITPSGDGSLHIGNYLGAVKQFTELAKTHECFLMVADLHALTTIQDKALLQKNTETLILYELALLGDLKNITFFRQSDVPMHAELQSILNNVTPLGLLKRAHAYKDKLARDVMEDDVNVGLFSYPMLMAADILLYKPDLVPVGKDQKQHVEITRDIAGRFNKIFSPVFKLPEPYIPEEVAVVLGTDGKRKMSKSLGNIISIFDDEEIIKKQVMGTYTDPQRIHANDPGHIEGNMVFTYLEFFGERGKTDELKKAYTEGKVSDIEVKNYLYDRLMKTFAPARKVYEELKRNPEKVKKILQDGAEKTHTVASQTMKEVRDATGITNQYSFFQYGLSHSPSDVQGLALISIDEFSRVEMRVGKVVEATYPEKSEKLIRLVVDLGDEKRVIFTGVRTLGYTIDDFLDKQFFFVTNLAPRKMMNEESQGMILAVDGADKPLFLSAEGMPLGAKIR</sequence>
<dbReference type="PROSITE" id="PS50886">
    <property type="entry name" value="TRBD"/>
    <property type="match status" value="1"/>
</dbReference>
<keyword evidence="8 10" id="KW-0030">Aminoacyl-tRNA synthetase</keyword>
<dbReference type="EC" id="6.1.1.2" evidence="10"/>
<dbReference type="GO" id="GO:0006436">
    <property type="term" value="P:tryptophanyl-tRNA aminoacylation"/>
    <property type="evidence" value="ECO:0007669"/>
    <property type="project" value="UniProtKB-UniRule"/>
</dbReference>
<feature type="binding site" evidence="10">
    <location>
        <begin position="196"/>
        <end position="200"/>
    </location>
    <ligand>
        <name>ATP</name>
        <dbReference type="ChEBI" id="CHEBI:30616"/>
    </ligand>
</feature>
<gene>
    <name evidence="10" type="primary">trpS</name>
    <name evidence="14" type="ORF">A2875_05480</name>
</gene>
<evidence type="ECO:0000256" key="2">
    <source>
        <dbReference type="ARBA" id="ARBA00022555"/>
    </source>
</evidence>
<feature type="binding site" evidence="10">
    <location>
        <position position="188"/>
    </location>
    <ligand>
        <name>ATP</name>
        <dbReference type="ChEBI" id="CHEBI:30616"/>
    </ligand>
</feature>
<dbReference type="Pfam" id="PF01588">
    <property type="entry name" value="tRNA_bind"/>
    <property type="match status" value="1"/>
</dbReference>
<dbReference type="GO" id="GO:0004830">
    <property type="term" value="F:tryptophan-tRNA ligase activity"/>
    <property type="evidence" value="ECO:0007669"/>
    <property type="project" value="UniProtKB-UniRule"/>
</dbReference>
<comment type="subunit">
    <text evidence="10">Homodimer.</text>
</comment>
<dbReference type="NCBIfam" id="TIGR00233">
    <property type="entry name" value="trpS"/>
    <property type="match status" value="1"/>
</dbReference>
<evidence type="ECO:0000313" key="15">
    <source>
        <dbReference type="Proteomes" id="UP000177416"/>
    </source>
</evidence>
<keyword evidence="6 11" id="KW-0694">RNA-binding</keyword>
<name>A0A1F5ZJV4_9BACT</name>
<dbReference type="PRINTS" id="PR01039">
    <property type="entry name" value="TRNASYNTHTRP"/>
</dbReference>
<comment type="caution">
    <text evidence="10">Lacks conserved residue(s) required for the propagation of feature annotation.</text>
</comment>
<keyword evidence="3 10" id="KW-0436">Ligase</keyword>
<dbReference type="PANTHER" id="PTHR43766:SF1">
    <property type="entry name" value="TRYPTOPHAN--TRNA LIGASE, MITOCHONDRIAL"/>
    <property type="match status" value="1"/>
</dbReference>
<evidence type="ECO:0000256" key="12">
    <source>
        <dbReference type="RuleBase" id="RU363036"/>
    </source>
</evidence>
<dbReference type="SUPFAM" id="SSF52374">
    <property type="entry name" value="Nucleotidylyl transferase"/>
    <property type="match status" value="1"/>
</dbReference>
<feature type="binding site" evidence="10">
    <location>
        <begin position="9"/>
        <end position="11"/>
    </location>
    <ligand>
        <name>ATP</name>
        <dbReference type="ChEBI" id="CHEBI:30616"/>
    </ligand>
</feature>
<dbReference type="GO" id="GO:0000049">
    <property type="term" value="F:tRNA binding"/>
    <property type="evidence" value="ECO:0007669"/>
    <property type="project" value="UniProtKB-UniRule"/>
</dbReference>
<evidence type="ECO:0000256" key="7">
    <source>
        <dbReference type="ARBA" id="ARBA00022917"/>
    </source>
</evidence>
<evidence type="ECO:0000256" key="9">
    <source>
        <dbReference type="ARBA" id="ARBA00049929"/>
    </source>
</evidence>
<comment type="subcellular location">
    <subcellularLocation>
        <location evidence="10">Cytoplasm</location>
    </subcellularLocation>
</comment>
<dbReference type="InterPro" id="IPR002306">
    <property type="entry name" value="Trp-tRNA-ligase"/>
</dbReference>
<keyword evidence="2 11" id="KW-0820">tRNA-binding</keyword>
<dbReference type="InterPro" id="IPR050203">
    <property type="entry name" value="Trp-tRNA_synthetase"/>
</dbReference>
<keyword evidence="7 10" id="KW-0648">Protein biosynthesis</keyword>
<evidence type="ECO:0000313" key="14">
    <source>
        <dbReference type="EMBL" id="OGG12633.1"/>
    </source>
</evidence>
<dbReference type="EMBL" id="MFJJ01000058">
    <property type="protein sequence ID" value="OGG12633.1"/>
    <property type="molecule type" value="Genomic_DNA"/>
</dbReference>
<protein>
    <recommendedName>
        <fullName evidence="10">Tryptophan--tRNA ligase</fullName>
        <ecNumber evidence="10">6.1.1.2</ecNumber>
    </recommendedName>
    <alternativeName>
        <fullName evidence="10">Tryptophanyl-tRNA synthetase</fullName>
        <shortName evidence="10">TrpRS</shortName>
    </alternativeName>
</protein>